<evidence type="ECO:0000256" key="5">
    <source>
        <dbReference type="ARBA" id="ARBA00022839"/>
    </source>
</evidence>
<evidence type="ECO:0000256" key="3">
    <source>
        <dbReference type="ARBA" id="ARBA00022722"/>
    </source>
</evidence>
<comment type="caution">
    <text evidence="10">The sequence shown here is derived from an EMBL/GenBank/DDBJ whole genome shotgun (WGS) entry which is preliminary data.</text>
</comment>
<feature type="domain" description="S1 motif" evidence="9">
    <location>
        <begin position="603"/>
        <end position="699"/>
    </location>
</feature>
<dbReference type="AlphaFoldDB" id="A0A0G1EP42"/>
<dbReference type="InterPro" id="IPR003029">
    <property type="entry name" value="S1_domain"/>
</dbReference>
<keyword evidence="3 7" id="KW-0540">Nuclease</keyword>
<dbReference type="PANTHER" id="PTHR23355:SF9">
    <property type="entry name" value="DIS3-LIKE EXONUCLEASE 2"/>
    <property type="match status" value="1"/>
</dbReference>
<feature type="region of interest" description="Disordered" evidence="8">
    <location>
        <begin position="232"/>
        <end position="251"/>
    </location>
</feature>
<keyword evidence="2 7" id="KW-0963">Cytoplasm</keyword>
<sequence>MKGSAGKREGIISISSKGTGYVAIGAEKSKGEDPEIDFRHLNTALHGDLVEIILHPKGRGRPASAKGYGRARQTAEVTKILSRAKTRFAGVLEEENKMFFLKPDDTKMYTDILIPKESLNHAKTGQKVFAEIVSWKSAQKAPLGKIIKILGRPGDNDAEMHSIAIEKGFDSELPGKVEEEAKKIKRSGIKETDYRGRRDFRKILTFTIDPSDAKDFDDAISFRFLPSLKKEGVGGGNSKDHSAFDSPPPQGGEQYEIGIHIADVSHYVRTGMELDNEARERGTSVYLVDRTIPMLPETLSNDLCSLVPHQDRLTMSAVFIVDKNARVRGEWFGRTLIHSRKRFTYEEAEHSIKKPGTPFHRELSVLNNLAKKLTRERFSRGAISLDQEEVKFVLDSKGKPVRVIKKERGDSNRLIEEFMLLANKKVAEKITRGLNINKAKGNSAFIYRIHDEPSKEKMADLAFFLRGLGHKVSLQNGLIPNHEINKLLGGLATENAKDIMSDTVHRAVIRSMAKAIYSTKNIGHYGLAFEYYTHFTSPIRRYPDIMVHRMLADYLAGKRVRTEKLAEYEKIAIIASEQEKRAADAERASTKYKQVEYMSEHLGKVFDGVVSGITEWGMYVEETETKCEGLVRVRDLNDDFYVFNEKKLELVGQGRKSRRPSGSGSRPQASGKKYRLGSRVKIKVQRVDLERKTIDYVLA</sequence>
<comment type="similarity">
    <text evidence="7">Belongs to the RNR ribonuclease family. RNase R subfamily.</text>
</comment>
<name>A0A0G1EP42_9BACT</name>
<evidence type="ECO:0000256" key="2">
    <source>
        <dbReference type="ARBA" id="ARBA00022490"/>
    </source>
</evidence>
<dbReference type="CDD" id="cd04471">
    <property type="entry name" value="S1_RNase_R"/>
    <property type="match status" value="1"/>
</dbReference>
<dbReference type="Gene3D" id="2.40.50.140">
    <property type="entry name" value="Nucleic acid-binding proteins"/>
    <property type="match status" value="1"/>
</dbReference>
<dbReference type="Proteomes" id="UP000033907">
    <property type="component" value="Unassembled WGS sequence"/>
</dbReference>
<dbReference type="PROSITE" id="PS01175">
    <property type="entry name" value="RIBONUCLEASE_II"/>
    <property type="match status" value="1"/>
</dbReference>
<organism evidence="10 11">
    <name type="scientific">Candidatus Nomurabacteria bacterium GW2011_GWF2_43_24</name>
    <dbReference type="NCBI Taxonomy" id="1618778"/>
    <lineage>
        <taxon>Bacteria</taxon>
        <taxon>Candidatus Nomuraibacteriota</taxon>
    </lineage>
</organism>
<evidence type="ECO:0000313" key="10">
    <source>
        <dbReference type="EMBL" id="KKT11740.1"/>
    </source>
</evidence>
<gene>
    <name evidence="7" type="primary">rnr</name>
    <name evidence="10" type="ORF">UV91_C0002G0034</name>
</gene>
<proteinExistence type="inferred from homology"/>
<feature type="compositionally biased region" description="Low complexity" evidence="8">
    <location>
        <begin position="660"/>
        <end position="671"/>
    </location>
</feature>
<dbReference type="InterPro" id="IPR050180">
    <property type="entry name" value="RNR_Ribonuclease"/>
</dbReference>
<dbReference type="HAMAP" id="MF_01895">
    <property type="entry name" value="RNase_R"/>
    <property type="match status" value="1"/>
</dbReference>
<dbReference type="NCBIfam" id="TIGR00358">
    <property type="entry name" value="3_prime_RNase"/>
    <property type="match status" value="1"/>
</dbReference>
<dbReference type="InterPro" id="IPR022966">
    <property type="entry name" value="RNase_II/R_CS"/>
</dbReference>
<evidence type="ECO:0000259" key="9">
    <source>
        <dbReference type="PROSITE" id="PS50126"/>
    </source>
</evidence>
<evidence type="ECO:0000256" key="1">
    <source>
        <dbReference type="ARBA" id="ARBA00001849"/>
    </source>
</evidence>
<dbReference type="EMBL" id="LCGH01000002">
    <property type="protein sequence ID" value="KKT11740.1"/>
    <property type="molecule type" value="Genomic_DNA"/>
</dbReference>
<comment type="subcellular location">
    <subcellularLocation>
        <location evidence="7">Cytoplasm</location>
    </subcellularLocation>
</comment>
<dbReference type="InterPro" id="IPR011805">
    <property type="entry name" value="RNase_R"/>
</dbReference>
<reference evidence="10 11" key="1">
    <citation type="journal article" date="2015" name="Nature">
        <title>rRNA introns, odd ribosomes, and small enigmatic genomes across a large radiation of phyla.</title>
        <authorList>
            <person name="Brown C.T."/>
            <person name="Hug L.A."/>
            <person name="Thomas B.C."/>
            <person name="Sharon I."/>
            <person name="Castelle C.J."/>
            <person name="Singh A."/>
            <person name="Wilkins M.J."/>
            <person name="Williams K.H."/>
            <person name="Banfield J.F."/>
        </authorList>
    </citation>
    <scope>NUCLEOTIDE SEQUENCE [LARGE SCALE GENOMIC DNA]</scope>
</reference>
<dbReference type="EC" id="3.1.13.1" evidence="7"/>
<keyword evidence="4 7" id="KW-0378">Hydrolase</keyword>
<dbReference type="GO" id="GO:0003723">
    <property type="term" value="F:RNA binding"/>
    <property type="evidence" value="ECO:0007669"/>
    <property type="project" value="UniProtKB-UniRule"/>
</dbReference>
<feature type="region of interest" description="Disordered" evidence="8">
    <location>
        <begin position="652"/>
        <end position="675"/>
    </location>
</feature>
<dbReference type="InterPro" id="IPR012340">
    <property type="entry name" value="NA-bd_OB-fold"/>
</dbReference>
<dbReference type="GO" id="GO:0005829">
    <property type="term" value="C:cytosol"/>
    <property type="evidence" value="ECO:0007669"/>
    <property type="project" value="TreeGrafter"/>
</dbReference>
<accession>A0A0G1EP42</accession>
<dbReference type="Pfam" id="PF17876">
    <property type="entry name" value="CSD2"/>
    <property type="match status" value="1"/>
</dbReference>
<dbReference type="SMART" id="SM00955">
    <property type="entry name" value="RNB"/>
    <property type="match status" value="1"/>
</dbReference>
<dbReference type="PATRIC" id="fig|1618778.3.peg.195"/>
<evidence type="ECO:0000256" key="7">
    <source>
        <dbReference type="HAMAP-Rule" id="MF_01895"/>
    </source>
</evidence>
<keyword evidence="6 7" id="KW-0694">RNA-binding</keyword>
<dbReference type="SUPFAM" id="SSF50249">
    <property type="entry name" value="Nucleic acid-binding proteins"/>
    <property type="match status" value="3"/>
</dbReference>
<dbReference type="Pfam" id="PF00575">
    <property type="entry name" value="S1"/>
    <property type="match status" value="1"/>
</dbReference>
<dbReference type="Pfam" id="PF00773">
    <property type="entry name" value="RNB"/>
    <property type="match status" value="1"/>
</dbReference>
<dbReference type="InterPro" id="IPR040476">
    <property type="entry name" value="CSD2"/>
</dbReference>
<comment type="function">
    <text evidence="7">3'-5' exoribonuclease that releases 5'-nucleoside monophosphates and is involved in maturation of structured RNAs.</text>
</comment>
<keyword evidence="5 7" id="KW-0269">Exonuclease</keyword>
<evidence type="ECO:0000256" key="6">
    <source>
        <dbReference type="ARBA" id="ARBA00022884"/>
    </source>
</evidence>
<evidence type="ECO:0000313" key="11">
    <source>
        <dbReference type="Proteomes" id="UP000033907"/>
    </source>
</evidence>
<dbReference type="GO" id="GO:0006402">
    <property type="term" value="P:mRNA catabolic process"/>
    <property type="evidence" value="ECO:0007669"/>
    <property type="project" value="TreeGrafter"/>
</dbReference>
<dbReference type="GO" id="GO:0008859">
    <property type="term" value="F:exoribonuclease II activity"/>
    <property type="evidence" value="ECO:0007669"/>
    <property type="project" value="UniProtKB-UniRule"/>
</dbReference>
<dbReference type="PROSITE" id="PS50126">
    <property type="entry name" value="S1"/>
    <property type="match status" value="1"/>
</dbReference>
<dbReference type="PANTHER" id="PTHR23355">
    <property type="entry name" value="RIBONUCLEASE"/>
    <property type="match status" value="1"/>
</dbReference>
<dbReference type="InterPro" id="IPR004476">
    <property type="entry name" value="RNase_II/RNase_R"/>
</dbReference>
<feature type="compositionally biased region" description="Basic and acidic residues" evidence="8">
    <location>
        <begin position="232"/>
        <end position="243"/>
    </location>
</feature>
<evidence type="ECO:0000256" key="8">
    <source>
        <dbReference type="SAM" id="MobiDB-lite"/>
    </source>
</evidence>
<protein>
    <recommendedName>
        <fullName evidence="7">Ribonuclease R</fullName>
        <shortName evidence="7">RNase R</shortName>
        <ecNumber evidence="7">3.1.13.1</ecNumber>
    </recommendedName>
</protein>
<dbReference type="NCBIfam" id="TIGR02063">
    <property type="entry name" value="RNase_R"/>
    <property type="match status" value="1"/>
</dbReference>
<dbReference type="SMART" id="SM00316">
    <property type="entry name" value="S1"/>
    <property type="match status" value="1"/>
</dbReference>
<dbReference type="InterPro" id="IPR001900">
    <property type="entry name" value="RNase_II/R"/>
</dbReference>
<comment type="catalytic activity">
    <reaction evidence="1 7">
        <text>Exonucleolytic cleavage in the 3'- to 5'-direction to yield nucleoside 5'-phosphates.</text>
        <dbReference type="EC" id="3.1.13.1"/>
    </reaction>
</comment>
<evidence type="ECO:0000256" key="4">
    <source>
        <dbReference type="ARBA" id="ARBA00022801"/>
    </source>
</evidence>